<dbReference type="Pfam" id="PF00067">
    <property type="entry name" value="p450"/>
    <property type="match status" value="1"/>
</dbReference>
<keyword evidence="7 9" id="KW-0503">Monooxygenase</keyword>
<proteinExistence type="inferred from homology"/>
<evidence type="ECO:0000256" key="2">
    <source>
        <dbReference type="ARBA" id="ARBA00010617"/>
    </source>
</evidence>
<keyword evidence="6 8" id="KW-0408">Iron</keyword>
<keyword evidence="5 9" id="KW-0560">Oxidoreductase</keyword>
<evidence type="ECO:0000313" key="12">
    <source>
        <dbReference type="Proteomes" id="UP000054466"/>
    </source>
</evidence>
<comment type="similarity">
    <text evidence="2 9">Belongs to the cytochrome P450 family.</text>
</comment>
<evidence type="ECO:0000256" key="7">
    <source>
        <dbReference type="ARBA" id="ARBA00023033"/>
    </source>
</evidence>
<comment type="cofactor">
    <cofactor evidence="1 8">
        <name>heme</name>
        <dbReference type="ChEBI" id="CHEBI:30413"/>
    </cofactor>
</comment>
<evidence type="ECO:0000256" key="10">
    <source>
        <dbReference type="SAM" id="Phobius"/>
    </source>
</evidence>
<dbReference type="STRING" id="569365.A0A0D2A351"/>
<evidence type="ECO:0008006" key="13">
    <source>
        <dbReference type="Google" id="ProtNLM"/>
    </source>
</evidence>
<evidence type="ECO:0000256" key="9">
    <source>
        <dbReference type="RuleBase" id="RU000461"/>
    </source>
</evidence>
<dbReference type="OrthoDB" id="2789670at2759"/>
<organism evidence="11 12">
    <name type="scientific">Cladophialophora immunda</name>
    <dbReference type="NCBI Taxonomy" id="569365"/>
    <lineage>
        <taxon>Eukaryota</taxon>
        <taxon>Fungi</taxon>
        <taxon>Dikarya</taxon>
        <taxon>Ascomycota</taxon>
        <taxon>Pezizomycotina</taxon>
        <taxon>Eurotiomycetes</taxon>
        <taxon>Chaetothyriomycetidae</taxon>
        <taxon>Chaetothyriales</taxon>
        <taxon>Herpotrichiellaceae</taxon>
        <taxon>Cladophialophora</taxon>
    </lineage>
</organism>
<dbReference type="InterPro" id="IPR002401">
    <property type="entry name" value="Cyt_P450_E_grp-I"/>
</dbReference>
<dbReference type="InterPro" id="IPR050121">
    <property type="entry name" value="Cytochrome_P450_monoxygenase"/>
</dbReference>
<dbReference type="GeneID" id="27340659"/>
<keyword evidence="10" id="KW-0812">Transmembrane</keyword>
<keyword evidence="3 8" id="KW-0349">Heme</keyword>
<protein>
    <recommendedName>
        <fullName evidence="13">Benzoate 4-monooxygenase</fullName>
    </recommendedName>
</protein>
<keyword evidence="12" id="KW-1185">Reference proteome</keyword>
<evidence type="ECO:0000256" key="3">
    <source>
        <dbReference type="ARBA" id="ARBA00022617"/>
    </source>
</evidence>
<name>A0A0D2A351_9EURO</name>
<dbReference type="InterPro" id="IPR036396">
    <property type="entry name" value="Cyt_P450_sf"/>
</dbReference>
<evidence type="ECO:0000313" key="11">
    <source>
        <dbReference type="EMBL" id="KIW34706.1"/>
    </source>
</evidence>
<dbReference type="VEuPathDB" id="FungiDB:PV07_01465"/>
<dbReference type="GO" id="GO:0004497">
    <property type="term" value="F:monooxygenase activity"/>
    <property type="evidence" value="ECO:0007669"/>
    <property type="project" value="UniProtKB-KW"/>
</dbReference>
<dbReference type="PANTHER" id="PTHR24305:SF29">
    <property type="entry name" value="BENZOATE-PARA-HYDROXYLASE"/>
    <property type="match status" value="1"/>
</dbReference>
<dbReference type="PRINTS" id="PR00463">
    <property type="entry name" value="EP450I"/>
</dbReference>
<dbReference type="Gene3D" id="1.10.630.10">
    <property type="entry name" value="Cytochrome P450"/>
    <property type="match status" value="1"/>
</dbReference>
<dbReference type="Proteomes" id="UP000054466">
    <property type="component" value="Unassembled WGS sequence"/>
</dbReference>
<reference evidence="11 12" key="1">
    <citation type="submission" date="2015-01" db="EMBL/GenBank/DDBJ databases">
        <title>The Genome Sequence of Cladophialophora immunda CBS83496.</title>
        <authorList>
            <consortium name="The Broad Institute Genomics Platform"/>
            <person name="Cuomo C."/>
            <person name="de Hoog S."/>
            <person name="Gorbushina A."/>
            <person name="Stielow B."/>
            <person name="Teixiera M."/>
            <person name="Abouelleil A."/>
            <person name="Chapman S.B."/>
            <person name="Priest M."/>
            <person name="Young S.K."/>
            <person name="Wortman J."/>
            <person name="Nusbaum C."/>
            <person name="Birren B."/>
        </authorList>
    </citation>
    <scope>NUCLEOTIDE SEQUENCE [LARGE SCALE GENOMIC DNA]</scope>
    <source>
        <strain evidence="11 12">CBS 83496</strain>
    </source>
</reference>
<keyword evidence="10" id="KW-1133">Transmembrane helix</keyword>
<dbReference type="InterPro" id="IPR017972">
    <property type="entry name" value="Cyt_P450_CS"/>
</dbReference>
<feature type="binding site" description="axial binding residue" evidence="8">
    <location>
        <position position="477"/>
    </location>
    <ligand>
        <name>heme</name>
        <dbReference type="ChEBI" id="CHEBI:30413"/>
    </ligand>
    <ligandPart>
        <name>Fe</name>
        <dbReference type="ChEBI" id="CHEBI:18248"/>
    </ligandPart>
</feature>
<evidence type="ECO:0000256" key="8">
    <source>
        <dbReference type="PIRSR" id="PIRSR602401-1"/>
    </source>
</evidence>
<gene>
    <name evidence="11" type="ORF">PV07_01465</name>
</gene>
<dbReference type="GO" id="GO:0005506">
    <property type="term" value="F:iron ion binding"/>
    <property type="evidence" value="ECO:0007669"/>
    <property type="project" value="InterPro"/>
</dbReference>
<evidence type="ECO:0000256" key="4">
    <source>
        <dbReference type="ARBA" id="ARBA00022723"/>
    </source>
</evidence>
<dbReference type="EMBL" id="KN847040">
    <property type="protein sequence ID" value="KIW34706.1"/>
    <property type="molecule type" value="Genomic_DNA"/>
</dbReference>
<keyword evidence="4 8" id="KW-0479">Metal-binding</keyword>
<dbReference type="PANTHER" id="PTHR24305">
    <property type="entry name" value="CYTOCHROME P450"/>
    <property type="match status" value="1"/>
</dbReference>
<feature type="transmembrane region" description="Helical" evidence="10">
    <location>
        <begin position="6"/>
        <end position="29"/>
    </location>
</feature>
<evidence type="ECO:0000256" key="5">
    <source>
        <dbReference type="ARBA" id="ARBA00023002"/>
    </source>
</evidence>
<evidence type="ECO:0000256" key="6">
    <source>
        <dbReference type="ARBA" id="ARBA00023004"/>
    </source>
</evidence>
<dbReference type="AlphaFoldDB" id="A0A0D2A351"/>
<dbReference type="RefSeq" id="XP_016254922.1">
    <property type="nucleotide sequence ID" value="XM_016387994.1"/>
</dbReference>
<dbReference type="InterPro" id="IPR001128">
    <property type="entry name" value="Cyt_P450"/>
</dbReference>
<evidence type="ECO:0000256" key="1">
    <source>
        <dbReference type="ARBA" id="ARBA00001971"/>
    </source>
</evidence>
<sequence>MLSTDPAVLIGLLCLSIAGLTGVAAFFFIRAVYRYLTDPYDLKRFPAPSIVAAVTPLWCFKHSAVGNRFQALDDAHQKLGEMVRIGPDHVSINMLEAIKDIYGHGSMGRLMKADFYDTLAGEYHNIANTRDREEHQRKRKYISNAFALSNILELEPKIAGTLSLLLSKLDQMASTTERSRALDVHDWLSFFTFDVISQVAVGETFGFLQNGSDQFRGQTKYGKPGKWHVVPSTITSQRAAFRFKVALGQMSKAWYDFWTRILWFSRGKTDVDMFTAVAIGQVRERIRKDKDLEAFPPDFMSRLLKDKEGKPRNLPFMELVSEAIVLLNAGSDTTSSGLTSAIWELATHPAARKELQKELDGALGEVELDNGFRVATYEQVKDLKYLQACLTETLRLNPPIPYGPPRLIIDPKGVMVAGEHFRYGTTVSVPTYSIMRHPDIFPDPNAFRPERWLEGDEIRKEMMQQAYIPFSTGPRACLGRNLATIEQHIVLATLFHRYDLELVDKNFIPHLKEGFNLDPGPLPITIRRRKRNH</sequence>
<dbReference type="GO" id="GO:0016705">
    <property type="term" value="F:oxidoreductase activity, acting on paired donors, with incorporation or reduction of molecular oxygen"/>
    <property type="evidence" value="ECO:0007669"/>
    <property type="project" value="InterPro"/>
</dbReference>
<dbReference type="PROSITE" id="PS00086">
    <property type="entry name" value="CYTOCHROME_P450"/>
    <property type="match status" value="1"/>
</dbReference>
<dbReference type="SUPFAM" id="SSF48264">
    <property type="entry name" value="Cytochrome P450"/>
    <property type="match status" value="1"/>
</dbReference>
<keyword evidence="10" id="KW-0472">Membrane</keyword>
<dbReference type="GO" id="GO:0020037">
    <property type="term" value="F:heme binding"/>
    <property type="evidence" value="ECO:0007669"/>
    <property type="project" value="InterPro"/>
</dbReference>
<accession>A0A0D2A351</accession>
<dbReference type="CDD" id="cd11061">
    <property type="entry name" value="CYP67-like"/>
    <property type="match status" value="1"/>
</dbReference>
<dbReference type="PRINTS" id="PR00385">
    <property type="entry name" value="P450"/>
</dbReference>
<dbReference type="HOGENOM" id="CLU_001570_14_2_1"/>